<dbReference type="AlphaFoldDB" id="A0A7R9GEN6"/>
<sequence length="59" mass="6859">MVEAISMLIWQLNLRSRIRKEKEFSAPGNNDGCWNFCEGSIKKPFQAEQEKPDLKKSQC</sequence>
<dbReference type="Proteomes" id="UP000678499">
    <property type="component" value="Unassembled WGS sequence"/>
</dbReference>
<gene>
    <name evidence="1" type="ORF">NMOB1V02_LOCUS7444</name>
</gene>
<name>A0A7R9GEN6_9CRUS</name>
<evidence type="ECO:0000313" key="2">
    <source>
        <dbReference type="Proteomes" id="UP000678499"/>
    </source>
</evidence>
<dbReference type="EMBL" id="CAJPEX010001782">
    <property type="protein sequence ID" value="CAG0919929.1"/>
    <property type="molecule type" value="Genomic_DNA"/>
</dbReference>
<evidence type="ECO:0000313" key="1">
    <source>
        <dbReference type="EMBL" id="CAD7279777.1"/>
    </source>
</evidence>
<accession>A0A7R9GEN6</accession>
<proteinExistence type="predicted"/>
<protein>
    <submittedName>
        <fullName evidence="1">Uncharacterized protein</fullName>
    </submittedName>
</protein>
<keyword evidence="2" id="KW-1185">Reference proteome</keyword>
<organism evidence="1">
    <name type="scientific">Notodromas monacha</name>
    <dbReference type="NCBI Taxonomy" id="399045"/>
    <lineage>
        <taxon>Eukaryota</taxon>
        <taxon>Metazoa</taxon>
        <taxon>Ecdysozoa</taxon>
        <taxon>Arthropoda</taxon>
        <taxon>Crustacea</taxon>
        <taxon>Oligostraca</taxon>
        <taxon>Ostracoda</taxon>
        <taxon>Podocopa</taxon>
        <taxon>Podocopida</taxon>
        <taxon>Cypridocopina</taxon>
        <taxon>Cypridoidea</taxon>
        <taxon>Cyprididae</taxon>
        <taxon>Notodromas</taxon>
    </lineage>
</organism>
<dbReference type="EMBL" id="OA883819">
    <property type="protein sequence ID" value="CAD7279777.1"/>
    <property type="molecule type" value="Genomic_DNA"/>
</dbReference>
<reference evidence="1" key="1">
    <citation type="submission" date="2020-11" db="EMBL/GenBank/DDBJ databases">
        <authorList>
            <person name="Tran Van P."/>
        </authorList>
    </citation>
    <scope>NUCLEOTIDE SEQUENCE</scope>
</reference>